<reference evidence="1" key="1">
    <citation type="submission" date="2021-02" db="EMBL/GenBank/DDBJ databases">
        <authorList>
            <consortium name="DOE Joint Genome Institute"/>
            <person name="Ahrendt S."/>
            <person name="Looney B.P."/>
            <person name="Miyauchi S."/>
            <person name="Morin E."/>
            <person name="Drula E."/>
            <person name="Courty P.E."/>
            <person name="Chicoki N."/>
            <person name="Fauchery L."/>
            <person name="Kohler A."/>
            <person name="Kuo A."/>
            <person name="Labutti K."/>
            <person name="Pangilinan J."/>
            <person name="Lipzen A."/>
            <person name="Riley R."/>
            <person name="Andreopoulos W."/>
            <person name="He G."/>
            <person name="Johnson J."/>
            <person name="Barry K.W."/>
            <person name="Grigoriev I.V."/>
            <person name="Nagy L."/>
            <person name="Hibbett D."/>
            <person name="Henrissat B."/>
            <person name="Matheny P.B."/>
            <person name="Labbe J."/>
            <person name="Martin F."/>
        </authorList>
    </citation>
    <scope>NUCLEOTIDE SEQUENCE</scope>
    <source>
        <strain evidence="1">EC-137</strain>
    </source>
</reference>
<name>A0ACB8QL78_9AGAM</name>
<comment type="caution">
    <text evidence="1">The sequence shown here is derived from an EMBL/GenBank/DDBJ whole genome shotgun (WGS) entry which is preliminary data.</text>
</comment>
<proteinExistence type="predicted"/>
<protein>
    <submittedName>
        <fullName evidence="1">Ribosome recycling factor domain-containing protein</fullName>
    </submittedName>
</protein>
<gene>
    <name evidence="1" type="ORF">K488DRAFT_49526</name>
</gene>
<reference evidence="1" key="2">
    <citation type="journal article" date="2022" name="New Phytol.">
        <title>Evolutionary transition to the ectomycorrhizal habit in the genomes of a hyperdiverse lineage of mushroom-forming fungi.</title>
        <authorList>
            <person name="Looney B."/>
            <person name="Miyauchi S."/>
            <person name="Morin E."/>
            <person name="Drula E."/>
            <person name="Courty P.E."/>
            <person name="Kohler A."/>
            <person name="Kuo A."/>
            <person name="LaButti K."/>
            <person name="Pangilinan J."/>
            <person name="Lipzen A."/>
            <person name="Riley R."/>
            <person name="Andreopoulos W."/>
            <person name="He G."/>
            <person name="Johnson J."/>
            <person name="Nolan M."/>
            <person name="Tritt A."/>
            <person name="Barry K.W."/>
            <person name="Grigoriev I.V."/>
            <person name="Nagy L.G."/>
            <person name="Hibbett D."/>
            <person name="Henrissat B."/>
            <person name="Matheny P.B."/>
            <person name="Labbe J."/>
            <person name="Martin F.M."/>
        </authorList>
    </citation>
    <scope>NUCLEOTIDE SEQUENCE</scope>
    <source>
        <strain evidence="1">EC-137</strain>
    </source>
</reference>
<dbReference type="EMBL" id="MU273541">
    <property type="protein sequence ID" value="KAI0032589.1"/>
    <property type="molecule type" value="Genomic_DNA"/>
</dbReference>
<dbReference type="Proteomes" id="UP000814128">
    <property type="component" value="Unassembled WGS sequence"/>
</dbReference>
<organism evidence="1 2">
    <name type="scientific">Vararia minispora EC-137</name>
    <dbReference type="NCBI Taxonomy" id="1314806"/>
    <lineage>
        <taxon>Eukaryota</taxon>
        <taxon>Fungi</taxon>
        <taxon>Dikarya</taxon>
        <taxon>Basidiomycota</taxon>
        <taxon>Agaricomycotina</taxon>
        <taxon>Agaricomycetes</taxon>
        <taxon>Russulales</taxon>
        <taxon>Lachnocladiaceae</taxon>
        <taxon>Vararia</taxon>
    </lineage>
</organism>
<evidence type="ECO:0000313" key="2">
    <source>
        <dbReference type="Proteomes" id="UP000814128"/>
    </source>
</evidence>
<keyword evidence="2" id="KW-1185">Reference proteome</keyword>
<sequence length="172" mass="18952">MAAAVDWFRREMAQAEQRASGRVTPALLDPIRVELKDVSGHKYRLEEVATVGVRDGSMLVVTAFDSSNLKSIEAAIYDAKIPGIVPQRADERTVRIPIPKPTVEARQAQYAAAARTAEDTRSQMRRHFDASIKKGGYNKRSAEHEAFHKLLEDHIAEVNASLASLKKATGGK</sequence>
<accession>A0ACB8QL78</accession>
<evidence type="ECO:0000313" key="1">
    <source>
        <dbReference type="EMBL" id="KAI0032589.1"/>
    </source>
</evidence>